<evidence type="ECO:0000313" key="10">
    <source>
        <dbReference type="Proteomes" id="UP000261420"/>
    </source>
</evidence>
<dbReference type="GO" id="GO:0016020">
    <property type="term" value="C:membrane"/>
    <property type="evidence" value="ECO:0007669"/>
    <property type="project" value="UniProtKB-SubCell"/>
</dbReference>
<keyword evidence="5" id="KW-0862">Zinc</keyword>
<dbReference type="InterPro" id="IPR026096">
    <property type="entry name" value="R-trans_p"/>
</dbReference>
<proteinExistence type="predicted"/>
<keyword evidence="2" id="KW-0812">Transmembrane</keyword>
<dbReference type="KEGG" id="sdu:111217137"/>
<name>A0A3B4TN72_SERDU</name>
<dbReference type="AlphaFoldDB" id="A0A3B4TN72"/>
<organism evidence="9 10">
    <name type="scientific">Seriola dumerili</name>
    <name type="common">Greater amberjack</name>
    <name type="synonym">Caranx dumerili</name>
    <dbReference type="NCBI Taxonomy" id="41447"/>
    <lineage>
        <taxon>Eukaryota</taxon>
        <taxon>Metazoa</taxon>
        <taxon>Chordata</taxon>
        <taxon>Craniata</taxon>
        <taxon>Vertebrata</taxon>
        <taxon>Euteleostomi</taxon>
        <taxon>Actinopterygii</taxon>
        <taxon>Neopterygii</taxon>
        <taxon>Teleostei</taxon>
        <taxon>Neoteleostei</taxon>
        <taxon>Acanthomorphata</taxon>
        <taxon>Carangaria</taxon>
        <taxon>Carangiformes</taxon>
        <taxon>Carangidae</taxon>
        <taxon>Seriola</taxon>
    </lineage>
</organism>
<dbReference type="InterPro" id="IPR027377">
    <property type="entry name" value="ZAR1/RTP1-5-like_Znf-3CxxC"/>
</dbReference>
<feature type="domain" description="3CxxC-type" evidence="8">
    <location>
        <begin position="75"/>
        <end position="183"/>
    </location>
</feature>
<evidence type="ECO:0000256" key="4">
    <source>
        <dbReference type="ARBA" id="ARBA00022771"/>
    </source>
</evidence>
<reference evidence="9" key="2">
    <citation type="submission" date="2025-09" db="UniProtKB">
        <authorList>
            <consortium name="Ensembl"/>
        </authorList>
    </citation>
    <scope>IDENTIFICATION</scope>
</reference>
<evidence type="ECO:0000256" key="2">
    <source>
        <dbReference type="ARBA" id="ARBA00022692"/>
    </source>
</evidence>
<dbReference type="GeneID" id="111217137"/>
<keyword evidence="7" id="KW-0472">Membrane</keyword>
<dbReference type="GeneTree" id="ENSGT00940000164175"/>
<dbReference type="PANTHER" id="PTHR14402:SF8">
    <property type="entry name" value="RECEPTOR-TRANSPORTING PROTEIN 4"/>
    <property type="match status" value="1"/>
</dbReference>
<keyword evidence="10" id="KW-1185">Reference proteome</keyword>
<reference evidence="9" key="1">
    <citation type="submission" date="2025-08" db="UniProtKB">
        <authorList>
            <consortium name="Ensembl"/>
        </authorList>
    </citation>
    <scope>IDENTIFICATION</scope>
</reference>
<accession>A0A3B4TN72</accession>
<evidence type="ECO:0000259" key="8">
    <source>
        <dbReference type="SMART" id="SM01328"/>
    </source>
</evidence>
<comment type="subcellular location">
    <subcellularLocation>
        <location evidence="1">Membrane</location>
        <topology evidence="1">Single-pass membrane protein</topology>
    </subcellularLocation>
</comment>
<dbReference type="PANTHER" id="PTHR14402">
    <property type="entry name" value="RECEPTOR TRANSPORTING PROTEIN"/>
    <property type="match status" value="1"/>
</dbReference>
<dbReference type="RefSeq" id="XP_022594596.1">
    <property type="nucleotide sequence ID" value="XM_022738875.1"/>
</dbReference>
<evidence type="ECO:0000256" key="6">
    <source>
        <dbReference type="ARBA" id="ARBA00022989"/>
    </source>
</evidence>
<evidence type="ECO:0000256" key="3">
    <source>
        <dbReference type="ARBA" id="ARBA00022723"/>
    </source>
</evidence>
<dbReference type="GO" id="GO:0031849">
    <property type="term" value="F:olfactory receptor binding"/>
    <property type="evidence" value="ECO:0007669"/>
    <property type="project" value="TreeGrafter"/>
</dbReference>
<dbReference type="OMA" id="DSWELIM"/>
<keyword evidence="3" id="KW-0479">Metal-binding</keyword>
<dbReference type="GO" id="GO:0006612">
    <property type="term" value="P:protein targeting to membrane"/>
    <property type="evidence" value="ECO:0007669"/>
    <property type="project" value="TreeGrafter"/>
</dbReference>
<evidence type="ECO:0000256" key="7">
    <source>
        <dbReference type="ARBA" id="ARBA00023136"/>
    </source>
</evidence>
<protein>
    <submittedName>
        <fullName evidence="9">Receptor-transporting protein 3-like</fullName>
    </submittedName>
</protein>
<dbReference type="Ensembl" id="ENSSDUT00000007834.1">
    <property type="protein sequence ID" value="ENSSDUP00000007694.1"/>
    <property type="gene ID" value="ENSSDUG00000005646.1"/>
</dbReference>
<dbReference type="Proteomes" id="UP000261420">
    <property type="component" value="Unplaced"/>
</dbReference>
<dbReference type="Pfam" id="PF13695">
    <property type="entry name" value="Zn_ribbon_3CxxC"/>
    <property type="match status" value="1"/>
</dbReference>
<evidence type="ECO:0000256" key="5">
    <source>
        <dbReference type="ARBA" id="ARBA00022833"/>
    </source>
</evidence>
<keyword evidence="6" id="KW-1133">Transmembrane helix</keyword>
<evidence type="ECO:0000313" key="9">
    <source>
        <dbReference type="Ensembl" id="ENSSDUP00000007694.1"/>
    </source>
</evidence>
<dbReference type="STRING" id="41447.ENSSDUP00000007694"/>
<dbReference type="GO" id="GO:0051205">
    <property type="term" value="P:protein insertion into membrane"/>
    <property type="evidence" value="ECO:0007669"/>
    <property type="project" value="TreeGrafter"/>
</dbReference>
<keyword evidence="4" id="KW-0863">Zinc-finger</keyword>
<evidence type="ECO:0000256" key="1">
    <source>
        <dbReference type="ARBA" id="ARBA00004167"/>
    </source>
</evidence>
<sequence length="188" mass="21870">MPQPVYLLYRSAVRHTDTHSHTSTFGTTRMALSEWTHIFQNAAENLLHGDSWDLEFDSSIVPEQPQYGWQQYIRNTSARFECTDCPRGWPSNRVMVVFHMCLKDGKGIVKVRRFRQNCKNCIAAPMVDPSIPPENIIILMRNLVKKIRIKCYYEKLDQGHYNHHKIDVKSPHEPEHCEGCINGVCTRD</sequence>
<dbReference type="SMART" id="SM01328">
    <property type="entry name" value="zf-3CxxC"/>
    <property type="match status" value="1"/>
</dbReference>
<dbReference type="GO" id="GO:0008270">
    <property type="term" value="F:zinc ion binding"/>
    <property type="evidence" value="ECO:0007669"/>
    <property type="project" value="UniProtKB-KW"/>
</dbReference>